<evidence type="ECO:0000259" key="11">
    <source>
        <dbReference type="Pfam" id="PF01180"/>
    </source>
</evidence>
<name>A0A8J7USP5_METVO</name>
<evidence type="ECO:0000256" key="3">
    <source>
        <dbReference type="ARBA" id="ARBA00008008"/>
    </source>
</evidence>
<dbReference type="CDD" id="cd04740">
    <property type="entry name" value="DHOD_1B_like"/>
    <property type="match status" value="1"/>
</dbReference>
<comment type="cofactor">
    <cofactor evidence="10">
        <name>FMN</name>
        <dbReference type="ChEBI" id="CHEBI:58210"/>
    </cofactor>
    <text evidence="10">Binds 1 FMN per subunit.</text>
</comment>
<sequence>MSKFSVHNKNNINDTNGKKDILNLNLFGIDFKNPVFLAAGVMGETGSAMRRIAKNGAGAVCTKSIGIEKKPGHNNPTMVEVEGGFLNAMGLPNPGIDEYIDEIEYIRKQMKDLNVKVIGSIYGKNEKEFEKVAETIAEHVDLIELNISCPHAGGGYGSSIGQDCNLSHKVVSTVKNVTKVPVIAKLTPNVTDIKEIATSVEDAGADGITAINTLGPGMVIDIESKKPILGNIYGGMSGKAVKPIAIKNVYDIYSAVEIPIIGVGGITTGSDAIEFMMAGASAVQVGTGVYYRGYEIFNKINDEISEYLLKKELKMSEIVGCVHN</sequence>
<feature type="binding site" evidence="10">
    <location>
        <begin position="87"/>
        <end position="91"/>
    </location>
    <ligand>
        <name>substrate</name>
    </ligand>
</feature>
<feature type="active site" description="Nucleophile" evidence="10">
    <location>
        <position position="149"/>
    </location>
</feature>
<evidence type="ECO:0000313" key="13">
    <source>
        <dbReference type="Proteomes" id="UP000740329"/>
    </source>
</evidence>
<dbReference type="FunFam" id="3.20.20.70:FF:000027">
    <property type="entry name" value="Dihydropyrimidine dehydrogenase [NADP(+)]"/>
    <property type="match status" value="1"/>
</dbReference>
<dbReference type="InterPro" id="IPR050074">
    <property type="entry name" value="DHO_dehydrogenase"/>
</dbReference>
<dbReference type="PROSITE" id="PS00912">
    <property type="entry name" value="DHODEHASE_2"/>
    <property type="match status" value="1"/>
</dbReference>
<gene>
    <name evidence="10" type="primary">pyrD</name>
    <name evidence="12" type="ORF">J3E07_000181</name>
</gene>
<feature type="binding site" evidence="10">
    <location>
        <position position="63"/>
    </location>
    <ligand>
        <name>substrate</name>
    </ligand>
</feature>
<evidence type="ECO:0000256" key="6">
    <source>
        <dbReference type="ARBA" id="ARBA00022630"/>
    </source>
</evidence>
<dbReference type="PROSITE" id="PS00911">
    <property type="entry name" value="DHODEHASE_1"/>
    <property type="match status" value="1"/>
</dbReference>
<comment type="pathway">
    <text evidence="2 10">Pyrimidine metabolism; UMP biosynthesis via de novo pathway.</text>
</comment>
<feature type="binding site" evidence="10">
    <location>
        <position position="238"/>
    </location>
    <ligand>
        <name>FMN</name>
        <dbReference type="ChEBI" id="CHEBI:58210"/>
    </ligand>
</feature>
<dbReference type="GO" id="GO:0044205">
    <property type="term" value="P:'de novo' UMP biosynthetic process"/>
    <property type="evidence" value="ECO:0007669"/>
    <property type="project" value="UniProtKB-UniRule"/>
</dbReference>
<comment type="function">
    <text evidence="10">Catalyzes the conversion of dihydroorotate to orotate.</text>
</comment>
<dbReference type="InterPro" id="IPR024920">
    <property type="entry name" value="Dihydroorotate_DH_1"/>
</dbReference>
<dbReference type="GO" id="GO:0005737">
    <property type="term" value="C:cytoplasm"/>
    <property type="evidence" value="ECO:0007669"/>
    <property type="project" value="UniProtKB-SubCell"/>
</dbReference>
<dbReference type="NCBIfam" id="TIGR01037">
    <property type="entry name" value="pyrD_sub1_fam"/>
    <property type="match status" value="1"/>
</dbReference>
<dbReference type="PANTHER" id="PTHR48109">
    <property type="entry name" value="DIHYDROOROTATE DEHYDROGENASE (QUINONE), MITOCHONDRIAL-RELATED"/>
    <property type="match status" value="1"/>
</dbReference>
<proteinExistence type="inferred from homology"/>
<comment type="similarity">
    <text evidence="3 10">Belongs to the dihydroorotate dehydrogenase family. Type 1 subfamily.</text>
</comment>
<comment type="caution">
    <text evidence="10">Lacks conserved residue(s) required for the propagation of feature annotation.</text>
</comment>
<dbReference type="InterPro" id="IPR049622">
    <property type="entry name" value="Dihydroorotate_DH_I"/>
</dbReference>
<evidence type="ECO:0000313" key="12">
    <source>
        <dbReference type="EMBL" id="MBP2200783.1"/>
    </source>
</evidence>
<dbReference type="InterPro" id="IPR033888">
    <property type="entry name" value="DHOD_1B"/>
</dbReference>
<keyword evidence="9 10" id="KW-0560">Oxidoreductase</keyword>
<dbReference type="PIRSF" id="PIRSF000164">
    <property type="entry name" value="DHO_oxidase"/>
    <property type="match status" value="1"/>
</dbReference>
<feature type="binding site" evidence="10">
    <location>
        <position position="146"/>
    </location>
    <ligand>
        <name>substrate</name>
    </ligand>
</feature>
<feature type="binding site" evidence="10">
    <location>
        <position position="211"/>
    </location>
    <ligand>
        <name>FMN</name>
        <dbReference type="ChEBI" id="CHEBI:58210"/>
    </ligand>
</feature>
<dbReference type="Pfam" id="PF01180">
    <property type="entry name" value="DHO_dh"/>
    <property type="match status" value="1"/>
</dbReference>
<evidence type="ECO:0000256" key="2">
    <source>
        <dbReference type="ARBA" id="ARBA00004725"/>
    </source>
</evidence>
<dbReference type="InterPro" id="IPR005720">
    <property type="entry name" value="Dihydroorotate_DH_cat"/>
</dbReference>
<dbReference type="EMBL" id="JAGGMV010000001">
    <property type="protein sequence ID" value="MBP2200783.1"/>
    <property type="molecule type" value="Genomic_DNA"/>
</dbReference>
<dbReference type="SUPFAM" id="SSF51395">
    <property type="entry name" value="FMN-linked oxidoreductases"/>
    <property type="match status" value="1"/>
</dbReference>
<evidence type="ECO:0000256" key="9">
    <source>
        <dbReference type="ARBA" id="ARBA00023002"/>
    </source>
</evidence>
<evidence type="ECO:0000256" key="8">
    <source>
        <dbReference type="ARBA" id="ARBA00022975"/>
    </source>
</evidence>
<feature type="binding site" evidence="10">
    <location>
        <begin position="212"/>
        <end position="213"/>
    </location>
    <ligand>
        <name>substrate</name>
    </ligand>
</feature>
<keyword evidence="6 10" id="KW-0285">Flavoprotein</keyword>
<dbReference type="EC" id="1.3.-.-" evidence="10"/>
<feature type="domain" description="Dihydroorotate dehydrogenase catalytic" evidence="11">
    <location>
        <begin position="22"/>
        <end position="308"/>
    </location>
</feature>
<reference evidence="12" key="1">
    <citation type="submission" date="2021-03" db="EMBL/GenBank/DDBJ databases">
        <title>Genomic Encyclopedia of Type Strains, Phase IV (KMG-V): Genome sequencing to study the core and pangenomes of soil and plant-associated prokaryotes.</title>
        <authorList>
            <person name="Whitman W."/>
        </authorList>
    </citation>
    <scope>NUCLEOTIDE SEQUENCE</scope>
    <source>
        <strain evidence="12">C4</strain>
    </source>
</reference>
<dbReference type="InterPro" id="IPR012135">
    <property type="entry name" value="Dihydroorotate_DH_1_2"/>
</dbReference>
<evidence type="ECO:0000256" key="5">
    <source>
        <dbReference type="ARBA" id="ARBA00022490"/>
    </source>
</evidence>
<comment type="caution">
    <text evidence="12">The sequence shown here is derived from an EMBL/GenBank/DDBJ whole genome shotgun (WGS) entry which is preliminary data.</text>
</comment>
<feature type="binding site" evidence="10">
    <location>
        <position position="146"/>
    </location>
    <ligand>
        <name>FMN</name>
        <dbReference type="ChEBI" id="CHEBI:58210"/>
    </ligand>
</feature>
<dbReference type="InterPro" id="IPR001295">
    <property type="entry name" value="Dihydroorotate_DH_CS"/>
</dbReference>
<keyword evidence="5 10" id="KW-0963">Cytoplasm</keyword>
<feature type="binding site" evidence="10">
    <location>
        <position position="185"/>
    </location>
    <ligand>
        <name>FMN</name>
        <dbReference type="ChEBI" id="CHEBI:58210"/>
    </ligand>
</feature>
<comment type="catalytic activity">
    <reaction evidence="10">
        <text>(S)-dihydroorotate + A = orotate + AH2</text>
        <dbReference type="Rhea" id="RHEA:18073"/>
        <dbReference type="ChEBI" id="CHEBI:13193"/>
        <dbReference type="ChEBI" id="CHEBI:17499"/>
        <dbReference type="ChEBI" id="CHEBI:30839"/>
        <dbReference type="ChEBI" id="CHEBI:30864"/>
    </reaction>
</comment>
<comment type="subcellular location">
    <subcellularLocation>
        <location evidence="1 10">Cytoplasm</location>
    </subcellularLocation>
</comment>
<dbReference type="GO" id="GO:0004152">
    <property type="term" value="F:dihydroorotate dehydrogenase activity"/>
    <property type="evidence" value="ECO:0007669"/>
    <property type="project" value="UniProtKB-UniRule"/>
</dbReference>
<dbReference type="UniPathway" id="UPA00070"/>
<dbReference type="GO" id="GO:0006207">
    <property type="term" value="P:'de novo' pyrimidine nucleobase biosynthetic process"/>
    <property type="evidence" value="ECO:0007669"/>
    <property type="project" value="InterPro"/>
</dbReference>
<keyword evidence="7 10" id="KW-0288">FMN</keyword>
<keyword evidence="8 10" id="KW-0665">Pyrimidine biosynthesis</keyword>
<comment type="subunit">
    <text evidence="4">Heterotetramer of 2 PyrK and 2 PyrD type B subunits.</text>
</comment>
<accession>A0A8J7USP5</accession>
<dbReference type="HAMAP" id="MF_00224">
    <property type="entry name" value="DHO_dh_type1"/>
    <property type="match status" value="1"/>
</dbReference>
<dbReference type="PANTHER" id="PTHR48109:SF1">
    <property type="entry name" value="DIHYDROOROTATE DEHYDROGENASE (FUMARATE)"/>
    <property type="match status" value="1"/>
</dbReference>
<dbReference type="InterPro" id="IPR013785">
    <property type="entry name" value="Aldolase_TIM"/>
</dbReference>
<evidence type="ECO:0000256" key="7">
    <source>
        <dbReference type="ARBA" id="ARBA00022643"/>
    </source>
</evidence>
<dbReference type="AlphaFoldDB" id="A0A8J7USP5"/>
<protein>
    <recommendedName>
        <fullName evidence="10">Dihydroorotate dehydrogenase</fullName>
        <shortName evidence="10">DHOD</shortName>
        <shortName evidence="10">DHODase</shortName>
        <shortName evidence="10">DHOdehase</shortName>
        <ecNumber evidence="10">1.3.-.-</ecNumber>
    </recommendedName>
</protein>
<evidence type="ECO:0000256" key="4">
    <source>
        <dbReference type="ARBA" id="ARBA00011669"/>
    </source>
</evidence>
<feature type="binding site" evidence="10">
    <location>
        <begin position="63"/>
        <end position="64"/>
    </location>
    <ligand>
        <name>FMN</name>
        <dbReference type="ChEBI" id="CHEBI:58210"/>
    </ligand>
</feature>
<feature type="binding site" evidence="10">
    <location>
        <begin position="286"/>
        <end position="287"/>
    </location>
    <ligand>
        <name>FMN</name>
        <dbReference type="ChEBI" id="CHEBI:58210"/>
    </ligand>
</feature>
<evidence type="ECO:0000256" key="1">
    <source>
        <dbReference type="ARBA" id="ARBA00004496"/>
    </source>
</evidence>
<dbReference type="Proteomes" id="UP000740329">
    <property type="component" value="Unassembled WGS sequence"/>
</dbReference>
<organism evidence="12 13">
    <name type="scientific">Methanococcus voltae</name>
    <dbReference type="NCBI Taxonomy" id="2188"/>
    <lineage>
        <taxon>Archaea</taxon>
        <taxon>Methanobacteriati</taxon>
        <taxon>Methanobacteriota</taxon>
        <taxon>Methanomada group</taxon>
        <taxon>Methanococci</taxon>
        <taxon>Methanococcales</taxon>
        <taxon>Methanococcaceae</taxon>
        <taxon>Methanococcus</taxon>
    </lineage>
</organism>
<feature type="binding site" evidence="10">
    <location>
        <begin position="264"/>
        <end position="265"/>
    </location>
    <ligand>
        <name>FMN</name>
        <dbReference type="ChEBI" id="CHEBI:58210"/>
    </ligand>
</feature>
<evidence type="ECO:0000256" key="10">
    <source>
        <dbReference type="HAMAP-Rule" id="MF_00224"/>
    </source>
</evidence>
<dbReference type="Gene3D" id="3.20.20.70">
    <property type="entry name" value="Aldolase class I"/>
    <property type="match status" value="1"/>
</dbReference>
<dbReference type="NCBIfam" id="NF005574">
    <property type="entry name" value="PRK07259.1"/>
    <property type="match status" value="1"/>
</dbReference>